<dbReference type="AlphaFoldDB" id="A0A0H0XMX0"/>
<sequence>MITKVASNMRRLCRETSGVAMTEFALTLPFLLGVGLMGLETANRALVQMQVSQLAVQIADNASRIGDTSLLENRKIYEADINDLFYGAHLQSSAALDIFSHGRVILSSQQVVAGTTDQQYIEWQRCMGTKQYDSSYGQEGDGLAGNFAGMGPAGEEVLAFEDDAVMFVEVAYDYQPIVGDALSFGTHEITAIASFNVRDDRDLTQIYQRDPSAPDDVARCNIYQGSSLALEQPAT</sequence>
<dbReference type="PATRIC" id="fig|874156.12.peg.1969"/>
<proteinExistence type="predicted"/>
<reference evidence="1 2" key="1">
    <citation type="submission" date="2015-04" db="EMBL/GenBank/DDBJ databases">
        <title>The draft genome sequence of Erythrobacter marinus HWDM-33.</title>
        <authorList>
            <person name="Zhuang L."/>
            <person name="Liu Y."/>
            <person name="Shao Z."/>
        </authorList>
    </citation>
    <scope>NUCLEOTIDE SEQUENCE [LARGE SCALE GENOMIC DNA]</scope>
    <source>
        <strain evidence="1 2">HWDM-33</strain>
    </source>
</reference>
<evidence type="ECO:0008006" key="3">
    <source>
        <dbReference type="Google" id="ProtNLM"/>
    </source>
</evidence>
<organism evidence="1 2">
    <name type="scientific">Aurantiacibacter marinus</name>
    <dbReference type="NCBI Taxonomy" id="874156"/>
    <lineage>
        <taxon>Bacteria</taxon>
        <taxon>Pseudomonadati</taxon>
        <taxon>Pseudomonadota</taxon>
        <taxon>Alphaproteobacteria</taxon>
        <taxon>Sphingomonadales</taxon>
        <taxon>Erythrobacteraceae</taxon>
        <taxon>Aurantiacibacter</taxon>
    </lineage>
</organism>
<protein>
    <recommendedName>
        <fullName evidence="3">Pilus assembly protein TadE</fullName>
    </recommendedName>
</protein>
<dbReference type="STRING" id="874156.GCA_001021555_01394"/>
<accession>A0A0H0XMX0</accession>
<evidence type="ECO:0000313" key="2">
    <source>
        <dbReference type="Proteomes" id="UP000053455"/>
    </source>
</evidence>
<evidence type="ECO:0000313" key="1">
    <source>
        <dbReference type="EMBL" id="KLI63933.1"/>
    </source>
</evidence>
<dbReference type="Proteomes" id="UP000053455">
    <property type="component" value="Unassembled WGS sequence"/>
</dbReference>
<keyword evidence="2" id="KW-1185">Reference proteome</keyword>
<dbReference type="OrthoDB" id="7432392at2"/>
<dbReference type="RefSeq" id="WP_047093750.1">
    <property type="nucleotide sequence ID" value="NZ_LBHU01000002.1"/>
</dbReference>
<comment type="caution">
    <text evidence="1">The sequence shown here is derived from an EMBL/GenBank/DDBJ whole genome shotgun (WGS) entry which is preliminary data.</text>
</comment>
<name>A0A0H0XMX0_9SPHN</name>
<gene>
    <name evidence="1" type="ORF">AAV99_09590</name>
</gene>
<dbReference type="EMBL" id="LBHU01000002">
    <property type="protein sequence ID" value="KLI63933.1"/>
    <property type="molecule type" value="Genomic_DNA"/>
</dbReference>